<comment type="caution">
    <text evidence="6">The sequence shown here is derived from an EMBL/GenBank/DDBJ whole genome shotgun (WGS) entry which is preliminary data.</text>
</comment>
<reference evidence="6" key="2">
    <citation type="journal article" date="2021" name="PeerJ">
        <title>Extensive microbial diversity within the chicken gut microbiome revealed by metagenomics and culture.</title>
        <authorList>
            <person name="Gilroy R."/>
            <person name="Ravi A."/>
            <person name="Getino M."/>
            <person name="Pursley I."/>
            <person name="Horton D.L."/>
            <person name="Alikhan N.F."/>
            <person name="Baker D."/>
            <person name="Gharbi K."/>
            <person name="Hall N."/>
            <person name="Watson M."/>
            <person name="Adriaenssens E.M."/>
            <person name="Foster-Nyarko E."/>
            <person name="Jarju S."/>
            <person name="Secka A."/>
            <person name="Antonio M."/>
            <person name="Oren A."/>
            <person name="Chaudhuri R.R."/>
            <person name="La Ragione R."/>
            <person name="Hildebrand F."/>
            <person name="Pallen M.J."/>
        </authorList>
    </citation>
    <scope>NUCLEOTIDE SEQUENCE</scope>
    <source>
        <strain evidence="6">9366</strain>
    </source>
</reference>
<organism evidence="6 7">
    <name type="scientific">Candidatus Caccalectryoclostridium excrementigallinarum</name>
    <dbReference type="NCBI Taxonomy" id="2840710"/>
    <lineage>
        <taxon>Bacteria</taxon>
        <taxon>Bacillati</taxon>
        <taxon>Bacillota</taxon>
        <taxon>Clostridia</taxon>
        <taxon>Christensenellales</taxon>
        <taxon>Christensenellaceae</taxon>
        <taxon>Christensenellaceae incertae sedis</taxon>
        <taxon>Candidatus Caccalectryoclostridium</taxon>
    </lineage>
</organism>
<dbReference type="GO" id="GO:0005829">
    <property type="term" value="C:cytosol"/>
    <property type="evidence" value="ECO:0007669"/>
    <property type="project" value="TreeGrafter"/>
</dbReference>
<dbReference type="InterPro" id="IPR001057">
    <property type="entry name" value="Glu/AcGlu_kinase"/>
</dbReference>
<keyword evidence="4" id="KW-0067">ATP-binding</keyword>
<dbReference type="Gene3D" id="3.40.1160.10">
    <property type="entry name" value="Acetylglutamate kinase-like"/>
    <property type="match status" value="1"/>
</dbReference>
<dbReference type="SUPFAM" id="SSF53633">
    <property type="entry name" value="Carbamate kinase-like"/>
    <property type="match status" value="1"/>
</dbReference>
<gene>
    <name evidence="6" type="ORF">IAB07_03285</name>
</gene>
<evidence type="ECO:0000256" key="2">
    <source>
        <dbReference type="ARBA" id="ARBA00022741"/>
    </source>
</evidence>
<dbReference type="InterPro" id="IPR001048">
    <property type="entry name" value="Asp/Glu/Uridylate_kinase"/>
</dbReference>
<evidence type="ECO:0000256" key="3">
    <source>
        <dbReference type="ARBA" id="ARBA00022777"/>
    </source>
</evidence>
<feature type="domain" description="Aspartate/glutamate/uridylate kinase" evidence="5">
    <location>
        <begin position="41"/>
        <end position="257"/>
    </location>
</feature>
<evidence type="ECO:0000256" key="1">
    <source>
        <dbReference type="ARBA" id="ARBA00022679"/>
    </source>
</evidence>
<dbReference type="PRINTS" id="PR00474">
    <property type="entry name" value="GLU5KINASE"/>
</dbReference>
<sequence>MGAFDVELVGKVGSMALVNKDFNDINYNVLAFISRQLHPGMIWVSSGAAEIGRIDYLRRTGRQLDGDSELNKIDYAAQGQAILMQEYRRYINPAYGVRQVLVEHQHFNNEKKRALLKELLLRCPAQGAVPIINYNDPLSSEEIVKLEIRALTQSGMEESKVVHCLDNDETASQVACLVKCRRLIIFTSTLGIYERAGDPSTLIREISGKDAYEVIENVSRCQKMCVGASREGAAGAGAKLEYIKAPVANGTQVYIASPQYKITDIIKGSAPCTRIFVG</sequence>
<dbReference type="InterPro" id="IPR036393">
    <property type="entry name" value="AceGlu_kinase-like_sf"/>
</dbReference>
<reference evidence="6" key="1">
    <citation type="submission" date="2020-10" db="EMBL/GenBank/DDBJ databases">
        <authorList>
            <person name="Gilroy R."/>
        </authorList>
    </citation>
    <scope>NUCLEOTIDE SEQUENCE</scope>
    <source>
        <strain evidence="6">9366</strain>
    </source>
</reference>
<dbReference type="PANTHER" id="PTHR43654:SF1">
    <property type="entry name" value="ISOPENTENYL PHOSPHATE KINASE"/>
    <property type="match status" value="1"/>
</dbReference>
<evidence type="ECO:0000259" key="5">
    <source>
        <dbReference type="Pfam" id="PF00696"/>
    </source>
</evidence>
<dbReference type="AlphaFoldDB" id="A0A9D1MMA8"/>
<dbReference type="EMBL" id="DVNJ01000017">
    <property type="protein sequence ID" value="HIU62775.1"/>
    <property type="molecule type" value="Genomic_DNA"/>
</dbReference>
<protein>
    <submittedName>
        <fullName evidence="6">Uridylate kinase</fullName>
    </submittedName>
</protein>
<dbReference type="PANTHER" id="PTHR43654">
    <property type="entry name" value="GLUTAMATE 5-KINASE"/>
    <property type="match status" value="1"/>
</dbReference>
<keyword evidence="1" id="KW-0808">Transferase</keyword>
<keyword evidence="2" id="KW-0547">Nucleotide-binding</keyword>
<evidence type="ECO:0000256" key="4">
    <source>
        <dbReference type="ARBA" id="ARBA00022840"/>
    </source>
</evidence>
<evidence type="ECO:0000313" key="7">
    <source>
        <dbReference type="Proteomes" id="UP000824145"/>
    </source>
</evidence>
<keyword evidence="3 6" id="KW-0418">Kinase</keyword>
<accession>A0A9D1MMA8</accession>
<dbReference type="GO" id="GO:0005524">
    <property type="term" value="F:ATP binding"/>
    <property type="evidence" value="ECO:0007669"/>
    <property type="project" value="UniProtKB-KW"/>
</dbReference>
<name>A0A9D1MMA8_9FIRM</name>
<dbReference type="GO" id="GO:0004349">
    <property type="term" value="F:glutamate 5-kinase activity"/>
    <property type="evidence" value="ECO:0007669"/>
    <property type="project" value="TreeGrafter"/>
</dbReference>
<dbReference type="Pfam" id="PF00696">
    <property type="entry name" value="AA_kinase"/>
    <property type="match status" value="1"/>
</dbReference>
<dbReference type="Proteomes" id="UP000824145">
    <property type="component" value="Unassembled WGS sequence"/>
</dbReference>
<evidence type="ECO:0000313" key="6">
    <source>
        <dbReference type="EMBL" id="HIU62775.1"/>
    </source>
</evidence>
<proteinExistence type="predicted"/>